<keyword evidence="2" id="KW-1185">Reference proteome</keyword>
<dbReference type="EMBL" id="AODF01000075">
    <property type="protein sequence ID" value="EUJ23368.1"/>
    <property type="molecule type" value="Genomic_DNA"/>
</dbReference>
<proteinExistence type="predicted"/>
<evidence type="ECO:0000313" key="2">
    <source>
        <dbReference type="Proteomes" id="UP000019249"/>
    </source>
</evidence>
<accession>A0ABN0RBH9</accession>
<evidence type="ECO:0000313" key="1">
    <source>
        <dbReference type="EMBL" id="EUJ23368.1"/>
    </source>
</evidence>
<reference evidence="1 2" key="1">
    <citation type="journal article" date="2014" name="Int. J. Syst. Evol. Microbiol.">
        <title>Listeria floridensis sp. nov., Listeria aquatica sp. nov., Listeria cornellensis sp. nov., Listeria riparia sp. nov. and Listeria grandensis sp. nov., from agricultural and natural environments.</title>
        <authorList>
            <person name="den Bakker H.C."/>
            <person name="Warchocki S."/>
            <person name="Wright E.M."/>
            <person name="Allred A.F."/>
            <person name="Ahlstrom C."/>
            <person name="Manuel C.S."/>
            <person name="Stasiewicz M.J."/>
            <person name="Burrell A."/>
            <person name="Roof S."/>
            <person name="Strawn L."/>
            <person name="Fortes E.D."/>
            <person name="Nightingale K.K."/>
            <person name="Kephart D."/>
            <person name="Wiedmann M."/>
        </authorList>
    </citation>
    <scope>NUCLEOTIDE SEQUENCE [LARGE SCALE GENOMIC DNA]</scope>
    <source>
        <strain evidence="1 2">FSL S10-1187</strain>
    </source>
</reference>
<name>A0ABN0RBH9_9LIST</name>
<sequence>MNFTKKELQDISRENADKWVEKTFDKSYIQDLILMAVEKGKESLILYCTGYEEELLRKNALLIRRHLENVFPDLDIKISTGLGLVTISWE</sequence>
<comment type="caution">
    <text evidence="1">The sequence shown here is derived from an EMBL/GenBank/DDBJ whole genome shotgun (WGS) entry which is preliminary data.</text>
</comment>
<protein>
    <submittedName>
        <fullName evidence="1">Uncharacterized protein</fullName>
    </submittedName>
</protein>
<dbReference type="RefSeq" id="WP_036098699.1">
    <property type="nucleotide sequence ID" value="NZ_AODF01000075.1"/>
</dbReference>
<organism evidence="1 2">
    <name type="scientific">Listeria floridensis FSL S10-1187</name>
    <dbReference type="NCBI Taxonomy" id="1265817"/>
    <lineage>
        <taxon>Bacteria</taxon>
        <taxon>Bacillati</taxon>
        <taxon>Bacillota</taxon>
        <taxon>Bacilli</taxon>
        <taxon>Bacillales</taxon>
        <taxon>Listeriaceae</taxon>
        <taxon>Listeria</taxon>
    </lineage>
</organism>
<dbReference type="Proteomes" id="UP000019249">
    <property type="component" value="Unassembled WGS sequence"/>
</dbReference>
<gene>
    <name evidence="1" type="ORF">MFLO_16015</name>
</gene>